<dbReference type="Proteomes" id="UP000323819">
    <property type="component" value="Unassembled WGS sequence"/>
</dbReference>
<evidence type="ECO:0000259" key="1">
    <source>
        <dbReference type="Pfam" id="PF09509"/>
    </source>
</evidence>
<dbReference type="RefSeq" id="WP_113629467.1">
    <property type="nucleotide sequence ID" value="NZ_JBAFUE010000074.1"/>
</dbReference>
<gene>
    <name evidence="2" type="ORF">FXF03_09805</name>
</gene>
<sequence>MARIEKLDFGTVESICKILGDTSSGFTGSEIAKLLYEAKIEDVDPLHTKWKRLNSALANKQEQDGCANVILHFIQLAMAPSKHYNNLEWFNDTRFKLNQVLSFAGYTLGENGKISTSEKASTISQAAARASKLKDHLISRNVHPDVLHYCREELLVDNYFHAVFEATKSVADKIRIKTGLTSDGSSLVNEAFTFKNAPHIPHLALNTLQTESEKSEQKGFANLLIGLFGTFRNTTAHAPKITWKIDELDALDILSMVSLVHRRLDKAIEAKKMYENKI</sequence>
<dbReference type="EMBL" id="VSIJ01000025">
    <property type="protein sequence ID" value="TXX65741.1"/>
    <property type="molecule type" value="Genomic_DNA"/>
</dbReference>
<protein>
    <submittedName>
        <fullName evidence="2">TIGR02391 family protein</fullName>
    </submittedName>
</protein>
<organism evidence="2 3">
    <name type="scientific">Vibrio cholerae</name>
    <dbReference type="NCBI Taxonomy" id="666"/>
    <lineage>
        <taxon>Bacteria</taxon>
        <taxon>Pseudomonadati</taxon>
        <taxon>Pseudomonadota</taxon>
        <taxon>Gammaproteobacteria</taxon>
        <taxon>Vibrionales</taxon>
        <taxon>Vibrionaceae</taxon>
        <taxon>Vibrio</taxon>
    </lineage>
</organism>
<name>A0ABD7SPE7_VIBCL</name>
<dbReference type="AlphaFoldDB" id="A0ABD7SPE7"/>
<dbReference type="NCBIfam" id="TIGR02391">
    <property type="entry name" value="hypoth_ymh"/>
    <property type="match status" value="1"/>
</dbReference>
<dbReference type="Pfam" id="PF09509">
    <property type="entry name" value="Hypoth_Ymh"/>
    <property type="match status" value="1"/>
</dbReference>
<reference evidence="2 3" key="1">
    <citation type="submission" date="2019-06" db="EMBL/GenBank/DDBJ databases">
        <title>Vibrio cholerae phylogeny based on whole-genome sequencing reveals genetic diversity and population strucutre.</title>
        <authorList>
            <person name="Zhiqiu Y."/>
            <person name="Bin L."/>
            <person name="Lingyan J."/>
        </authorList>
    </citation>
    <scope>NUCLEOTIDE SEQUENCE [LARGE SCALE GENOMIC DNA]</scope>
    <source>
        <strain evidence="2 3">N2814</strain>
    </source>
</reference>
<dbReference type="InterPro" id="IPR012654">
    <property type="entry name" value="CHP02391"/>
</dbReference>
<accession>A0ABD7SPE7</accession>
<evidence type="ECO:0000313" key="3">
    <source>
        <dbReference type="Proteomes" id="UP000323819"/>
    </source>
</evidence>
<feature type="domain" description="Conserved hypothetical protein CHP02391" evidence="1">
    <location>
        <begin position="140"/>
        <end position="264"/>
    </location>
</feature>
<comment type="caution">
    <text evidence="2">The sequence shown here is derived from an EMBL/GenBank/DDBJ whole genome shotgun (WGS) entry which is preliminary data.</text>
</comment>
<evidence type="ECO:0000313" key="2">
    <source>
        <dbReference type="EMBL" id="TXX65741.1"/>
    </source>
</evidence>
<proteinExistence type="predicted"/>